<feature type="domain" description="DUF218" evidence="1">
    <location>
        <begin position="43"/>
        <end position="129"/>
    </location>
</feature>
<dbReference type="InterPro" id="IPR003848">
    <property type="entry name" value="DUF218"/>
</dbReference>
<dbReference type="RefSeq" id="WP_078110090.1">
    <property type="nucleotide sequence ID" value="NZ_CP065424.1"/>
</dbReference>
<dbReference type="PANTHER" id="PTHR30336:SF20">
    <property type="entry name" value="DUF218 DOMAIN-CONTAINING PROTEIN"/>
    <property type="match status" value="1"/>
</dbReference>
<evidence type="ECO:0000259" key="1">
    <source>
        <dbReference type="Pfam" id="PF02698"/>
    </source>
</evidence>
<dbReference type="AlphaFoldDB" id="A0A8E2I856"/>
<dbReference type="EMBL" id="MTLA01000103">
    <property type="protein sequence ID" value="OOP68531.1"/>
    <property type="molecule type" value="Genomic_DNA"/>
</dbReference>
<dbReference type="Proteomes" id="UP000189761">
    <property type="component" value="Unassembled WGS sequence"/>
</dbReference>
<proteinExistence type="predicted"/>
<gene>
    <name evidence="2" type="ORF">BWZ43_09855</name>
</gene>
<dbReference type="InterPro" id="IPR014729">
    <property type="entry name" value="Rossmann-like_a/b/a_fold"/>
</dbReference>
<dbReference type="InterPro" id="IPR051599">
    <property type="entry name" value="Cell_Envelope_Assoc"/>
</dbReference>
<keyword evidence="3" id="KW-1185">Reference proteome</keyword>
<organism evidence="2 3">
    <name type="scientific">Heyndrickxia oleronia</name>
    <dbReference type="NCBI Taxonomy" id="38875"/>
    <lineage>
        <taxon>Bacteria</taxon>
        <taxon>Bacillati</taxon>
        <taxon>Bacillota</taxon>
        <taxon>Bacilli</taxon>
        <taxon>Bacillales</taxon>
        <taxon>Bacillaceae</taxon>
        <taxon>Heyndrickxia</taxon>
    </lineage>
</organism>
<sequence length="203" mass="23419">MISKEPETPQFTAEQIRELTNIVFLEEKQPSPCDILFVFAGTHSGHWEKAIQAYNKGLGNKLIVTGGYNSKMNLYESREIISHLVEAGISEKDIIFEDKSSNTLENVLFAKEVFNFETINKVLFICKSYAAGSQYRTLLQHLPRHLEFINYSFDAKFNGITVARDNWHSSEIGRKRVWGQYLRIIEYGRKGDLQPLKRRIEGL</sequence>
<accession>A0A8E2I856</accession>
<evidence type="ECO:0000313" key="2">
    <source>
        <dbReference type="EMBL" id="OOP68531.1"/>
    </source>
</evidence>
<name>A0A8E2I856_9BACI</name>
<comment type="caution">
    <text evidence="2">The sequence shown here is derived from an EMBL/GenBank/DDBJ whole genome shotgun (WGS) entry which is preliminary data.</text>
</comment>
<dbReference type="GO" id="GO:0005886">
    <property type="term" value="C:plasma membrane"/>
    <property type="evidence" value="ECO:0007669"/>
    <property type="project" value="TreeGrafter"/>
</dbReference>
<dbReference type="Pfam" id="PF02698">
    <property type="entry name" value="DUF218"/>
    <property type="match status" value="1"/>
</dbReference>
<dbReference type="Gene3D" id="3.40.50.620">
    <property type="entry name" value="HUPs"/>
    <property type="match status" value="1"/>
</dbReference>
<reference evidence="2 3" key="1">
    <citation type="submission" date="2017-01" db="EMBL/GenBank/DDBJ databases">
        <title>Draft genome sequence of Bacillus oleronius.</title>
        <authorList>
            <person name="Allam M."/>
        </authorList>
    </citation>
    <scope>NUCLEOTIDE SEQUENCE [LARGE SCALE GENOMIC DNA]</scope>
    <source>
        <strain evidence="2 3">DSM 9356</strain>
    </source>
</reference>
<dbReference type="CDD" id="cd06259">
    <property type="entry name" value="YdcF-like"/>
    <property type="match status" value="1"/>
</dbReference>
<evidence type="ECO:0000313" key="3">
    <source>
        <dbReference type="Proteomes" id="UP000189761"/>
    </source>
</evidence>
<protein>
    <recommendedName>
        <fullName evidence="1">DUF218 domain-containing protein</fullName>
    </recommendedName>
</protein>
<dbReference type="PANTHER" id="PTHR30336">
    <property type="entry name" value="INNER MEMBRANE PROTEIN, PROBABLE PERMEASE"/>
    <property type="match status" value="1"/>
</dbReference>